<evidence type="ECO:0000256" key="4">
    <source>
        <dbReference type="ARBA" id="ARBA00023136"/>
    </source>
</evidence>
<sequence>MCDLLSECCGPYRRFVLGFCFGLAIIAAVAVIVVLLLGYGRVYHLRVAVDDASLTRFAVTSTAVSYNLTVSLVVRNPNWAMSVTYRSLEAAYLFDGHRFDSIAAVSSEYVQSARRTAVFRLSTGADAANASLGNAGAQEYLKEKDKGVFDVEVDLSGEVQYQRHRTWCKLEAKCPLKLQLPTPDGVAVVFEKTTCDVLRSSQRGC</sequence>
<evidence type="ECO:0000259" key="6">
    <source>
        <dbReference type="Pfam" id="PF03168"/>
    </source>
</evidence>
<keyword evidence="8" id="KW-1185">Reference proteome</keyword>
<comment type="caution">
    <text evidence="7">The sequence shown here is derived from an EMBL/GenBank/DDBJ whole genome shotgun (WGS) entry which is preliminary data.</text>
</comment>
<dbReference type="GO" id="GO:0009506">
    <property type="term" value="C:plasmodesma"/>
    <property type="evidence" value="ECO:0007669"/>
    <property type="project" value="TreeGrafter"/>
</dbReference>
<keyword evidence="4 5" id="KW-0472">Membrane</keyword>
<dbReference type="EMBL" id="JAAALK010000079">
    <property type="protein sequence ID" value="KAG8098888.1"/>
    <property type="molecule type" value="Genomic_DNA"/>
</dbReference>
<evidence type="ECO:0000313" key="8">
    <source>
        <dbReference type="Proteomes" id="UP000729402"/>
    </source>
</evidence>
<accession>A0A8J5WX70</accession>
<dbReference type="InterPro" id="IPR004864">
    <property type="entry name" value="LEA_2"/>
</dbReference>
<proteinExistence type="predicted"/>
<dbReference type="OrthoDB" id="648668at2759"/>
<evidence type="ECO:0000256" key="3">
    <source>
        <dbReference type="ARBA" id="ARBA00022989"/>
    </source>
</evidence>
<dbReference type="PANTHER" id="PTHR31415">
    <property type="entry name" value="OS05G0367900 PROTEIN"/>
    <property type="match status" value="1"/>
</dbReference>
<feature type="transmembrane region" description="Helical" evidence="5">
    <location>
        <begin position="15"/>
        <end position="37"/>
    </location>
</feature>
<reference evidence="7" key="2">
    <citation type="submission" date="2021-02" db="EMBL/GenBank/DDBJ databases">
        <authorList>
            <person name="Kimball J.A."/>
            <person name="Haas M.W."/>
            <person name="Macchietto M."/>
            <person name="Kono T."/>
            <person name="Duquette J."/>
            <person name="Shao M."/>
        </authorList>
    </citation>
    <scope>NUCLEOTIDE SEQUENCE</scope>
    <source>
        <tissue evidence="7">Fresh leaf tissue</tissue>
    </source>
</reference>
<dbReference type="Proteomes" id="UP000729402">
    <property type="component" value="Unassembled WGS sequence"/>
</dbReference>
<dbReference type="AlphaFoldDB" id="A0A8J5WX70"/>
<dbReference type="InterPro" id="IPR044839">
    <property type="entry name" value="NDR1-like"/>
</dbReference>
<name>A0A8J5WX70_ZIZPA</name>
<dbReference type="GO" id="GO:0098542">
    <property type="term" value="P:defense response to other organism"/>
    <property type="evidence" value="ECO:0007669"/>
    <property type="project" value="InterPro"/>
</dbReference>
<comment type="subcellular location">
    <subcellularLocation>
        <location evidence="1">Membrane</location>
        <topology evidence="1">Single-pass membrane protein</topology>
    </subcellularLocation>
</comment>
<evidence type="ECO:0000256" key="2">
    <source>
        <dbReference type="ARBA" id="ARBA00022692"/>
    </source>
</evidence>
<gene>
    <name evidence="7" type="ORF">GUJ93_ZPchr0013g34892</name>
</gene>
<keyword evidence="2 5" id="KW-0812">Transmembrane</keyword>
<evidence type="ECO:0000256" key="5">
    <source>
        <dbReference type="SAM" id="Phobius"/>
    </source>
</evidence>
<protein>
    <recommendedName>
        <fullName evidence="6">Late embryogenesis abundant protein LEA-2 subgroup domain-containing protein</fullName>
    </recommendedName>
</protein>
<organism evidence="7 8">
    <name type="scientific">Zizania palustris</name>
    <name type="common">Northern wild rice</name>
    <dbReference type="NCBI Taxonomy" id="103762"/>
    <lineage>
        <taxon>Eukaryota</taxon>
        <taxon>Viridiplantae</taxon>
        <taxon>Streptophyta</taxon>
        <taxon>Embryophyta</taxon>
        <taxon>Tracheophyta</taxon>
        <taxon>Spermatophyta</taxon>
        <taxon>Magnoliopsida</taxon>
        <taxon>Liliopsida</taxon>
        <taxon>Poales</taxon>
        <taxon>Poaceae</taxon>
        <taxon>BOP clade</taxon>
        <taxon>Oryzoideae</taxon>
        <taxon>Oryzeae</taxon>
        <taxon>Zizaniinae</taxon>
        <taxon>Zizania</taxon>
    </lineage>
</organism>
<keyword evidence="3 5" id="KW-1133">Transmembrane helix</keyword>
<dbReference type="Pfam" id="PF03168">
    <property type="entry name" value="LEA_2"/>
    <property type="match status" value="1"/>
</dbReference>
<dbReference type="PANTHER" id="PTHR31415:SF54">
    <property type="entry name" value="HARPIN-INDUCED PROTEIN 1 CONTAINING PROTEIN"/>
    <property type="match status" value="1"/>
</dbReference>
<evidence type="ECO:0000256" key="1">
    <source>
        <dbReference type="ARBA" id="ARBA00004167"/>
    </source>
</evidence>
<evidence type="ECO:0000313" key="7">
    <source>
        <dbReference type="EMBL" id="KAG8098888.1"/>
    </source>
</evidence>
<dbReference type="GO" id="GO:0005886">
    <property type="term" value="C:plasma membrane"/>
    <property type="evidence" value="ECO:0007669"/>
    <property type="project" value="TreeGrafter"/>
</dbReference>
<feature type="domain" description="Late embryogenesis abundant protein LEA-2 subgroup" evidence="6">
    <location>
        <begin position="74"/>
        <end position="178"/>
    </location>
</feature>
<reference evidence="7" key="1">
    <citation type="journal article" date="2021" name="bioRxiv">
        <title>Whole Genome Assembly and Annotation of Northern Wild Rice, Zizania palustris L., Supports a Whole Genome Duplication in the Zizania Genus.</title>
        <authorList>
            <person name="Haas M."/>
            <person name="Kono T."/>
            <person name="Macchietto M."/>
            <person name="Millas R."/>
            <person name="McGilp L."/>
            <person name="Shao M."/>
            <person name="Duquette J."/>
            <person name="Hirsch C.N."/>
            <person name="Kimball J."/>
        </authorList>
    </citation>
    <scope>NUCLEOTIDE SEQUENCE</scope>
    <source>
        <tissue evidence="7">Fresh leaf tissue</tissue>
    </source>
</reference>